<keyword evidence="2" id="KW-0472">Membrane</keyword>
<dbReference type="InterPro" id="IPR012533">
    <property type="entry name" value="YcnI-copper_dom"/>
</dbReference>
<feature type="signal peptide" evidence="3">
    <location>
        <begin position="1"/>
        <end position="28"/>
    </location>
</feature>
<dbReference type="STRING" id="1338436.LK10_05815"/>
<proteinExistence type="predicted"/>
<evidence type="ECO:0000256" key="3">
    <source>
        <dbReference type="SAM" id="SignalP"/>
    </source>
</evidence>
<evidence type="ECO:0000259" key="4">
    <source>
        <dbReference type="Pfam" id="PF07987"/>
    </source>
</evidence>
<accession>A0A0B2AR46</accession>
<feature type="compositionally biased region" description="Low complexity" evidence="1">
    <location>
        <begin position="180"/>
        <end position="197"/>
    </location>
</feature>
<dbReference type="RefSeq" id="WP_043120880.1">
    <property type="nucleotide sequence ID" value="NZ_JTDL01000079.1"/>
</dbReference>
<evidence type="ECO:0000256" key="1">
    <source>
        <dbReference type="SAM" id="MobiDB-lite"/>
    </source>
</evidence>
<keyword evidence="2" id="KW-1133">Transmembrane helix</keyword>
<dbReference type="Proteomes" id="UP000030982">
    <property type="component" value="Unassembled WGS sequence"/>
</dbReference>
<feature type="region of interest" description="Disordered" evidence="1">
    <location>
        <begin position="162"/>
        <end position="210"/>
    </location>
</feature>
<evidence type="ECO:0000256" key="2">
    <source>
        <dbReference type="SAM" id="Phobius"/>
    </source>
</evidence>
<dbReference type="CDD" id="cd08545">
    <property type="entry name" value="YcnI_like"/>
    <property type="match status" value="1"/>
</dbReference>
<name>A0A0B2AR46_9MICC</name>
<gene>
    <name evidence="5" type="ORF">LK10_05815</name>
</gene>
<organism evidence="5 6">
    <name type="scientific">Sinomonas humi</name>
    <dbReference type="NCBI Taxonomy" id="1338436"/>
    <lineage>
        <taxon>Bacteria</taxon>
        <taxon>Bacillati</taxon>
        <taxon>Actinomycetota</taxon>
        <taxon>Actinomycetes</taxon>
        <taxon>Micrococcales</taxon>
        <taxon>Micrococcaceae</taxon>
        <taxon>Sinomonas</taxon>
    </lineage>
</organism>
<dbReference type="InterPro" id="IPR038507">
    <property type="entry name" value="YcnI-like_sf"/>
</dbReference>
<feature type="domain" description="YncI copper-binding" evidence="4">
    <location>
        <begin position="32"/>
        <end position="180"/>
    </location>
</feature>
<protein>
    <submittedName>
        <fullName evidence="5">Nuclear export factor GLE1</fullName>
    </submittedName>
</protein>
<dbReference type="OrthoDB" id="9810871at2"/>
<keyword evidence="2" id="KW-0812">Transmembrane</keyword>
<dbReference type="AlphaFoldDB" id="A0A0B2AR46"/>
<evidence type="ECO:0000313" key="5">
    <source>
        <dbReference type="EMBL" id="KHL04407.1"/>
    </source>
</evidence>
<dbReference type="EMBL" id="JTDL01000079">
    <property type="protein sequence ID" value="KHL04407.1"/>
    <property type="molecule type" value="Genomic_DNA"/>
</dbReference>
<comment type="caution">
    <text evidence="5">The sequence shown here is derived from an EMBL/GenBank/DDBJ whole genome shotgun (WGS) entry which is preliminary data.</text>
</comment>
<sequence length="247" mass="25123">MHKTIRRSLKTIGTAVATAALIATGAAAASAHVSVDPDDPAANGYTHLTFNMPNESATAKTNKLEVKLPTDTPFTSVSVKPIEGWTAQVITTTLPKPVTVEGSTVTKAPTSVVWTANDAAHEIGQNQYQAFALSVGILPAAGTKIVLPAIQTYTDGTVVNWDQTQQDGQPEPDHPAPSFTTTPADDASPAPTASATPVAQGAGTATPASQTNDATGTWGLILGAIGVILGGAALGLVLSGRRKAAKP</sequence>
<evidence type="ECO:0000313" key="6">
    <source>
        <dbReference type="Proteomes" id="UP000030982"/>
    </source>
</evidence>
<reference evidence="5 6" key="1">
    <citation type="submission" date="2014-09" db="EMBL/GenBank/DDBJ databases">
        <title>Genome sequence of Sinomonas sp. MUSC 117.</title>
        <authorList>
            <person name="Lee L.-H."/>
        </authorList>
    </citation>
    <scope>NUCLEOTIDE SEQUENCE [LARGE SCALE GENOMIC DNA]</scope>
    <source>
        <strain evidence="5 6">MUSC 117</strain>
    </source>
</reference>
<feature type="chain" id="PRO_5002070200" evidence="3">
    <location>
        <begin position="29"/>
        <end position="247"/>
    </location>
</feature>
<dbReference type="Pfam" id="PF07987">
    <property type="entry name" value="DUF1775"/>
    <property type="match status" value="1"/>
</dbReference>
<dbReference type="Gene3D" id="2.60.40.2230">
    <property type="entry name" value="Uncharacterised protein YcnI-like PF07987, DUF1775"/>
    <property type="match status" value="1"/>
</dbReference>
<keyword evidence="3" id="KW-0732">Signal</keyword>
<feature type="transmembrane region" description="Helical" evidence="2">
    <location>
        <begin position="218"/>
        <end position="238"/>
    </location>
</feature>
<keyword evidence="6" id="KW-1185">Reference proteome</keyword>